<dbReference type="SUPFAM" id="SSF54637">
    <property type="entry name" value="Thioesterase/thiol ester dehydrase-isomerase"/>
    <property type="match status" value="1"/>
</dbReference>
<gene>
    <name evidence="3" type="ORF">KUTeg_024250</name>
</gene>
<dbReference type="InterPro" id="IPR029069">
    <property type="entry name" value="HotDog_dom_sf"/>
</dbReference>
<organism evidence="3 4">
    <name type="scientific">Tegillarca granosa</name>
    <name type="common">Malaysian cockle</name>
    <name type="synonym">Anadara granosa</name>
    <dbReference type="NCBI Taxonomy" id="220873"/>
    <lineage>
        <taxon>Eukaryota</taxon>
        <taxon>Metazoa</taxon>
        <taxon>Spiralia</taxon>
        <taxon>Lophotrochozoa</taxon>
        <taxon>Mollusca</taxon>
        <taxon>Bivalvia</taxon>
        <taxon>Autobranchia</taxon>
        <taxon>Pteriomorphia</taxon>
        <taxon>Arcoida</taxon>
        <taxon>Arcoidea</taxon>
        <taxon>Arcidae</taxon>
        <taxon>Tegillarca</taxon>
    </lineage>
</organism>
<evidence type="ECO:0000256" key="2">
    <source>
        <dbReference type="ARBA" id="ARBA00041112"/>
    </source>
</evidence>
<dbReference type="Pfam" id="PF13279">
    <property type="entry name" value="4HBT_2"/>
    <property type="match status" value="1"/>
</dbReference>
<dbReference type="Gene3D" id="3.10.129.10">
    <property type="entry name" value="Hotdog Thioesterase"/>
    <property type="match status" value="1"/>
</dbReference>
<evidence type="ECO:0000256" key="1">
    <source>
        <dbReference type="ARBA" id="ARBA00038228"/>
    </source>
</evidence>
<dbReference type="EMBL" id="JARBDR010000923">
    <property type="protein sequence ID" value="KAJ8297719.1"/>
    <property type="molecule type" value="Genomic_DNA"/>
</dbReference>
<protein>
    <recommendedName>
        <fullName evidence="2">Protein THEM6</fullName>
    </recommendedName>
</protein>
<dbReference type="CDD" id="cd00586">
    <property type="entry name" value="4HBT"/>
    <property type="match status" value="1"/>
</dbReference>
<evidence type="ECO:0000313" key="3">
    <source>
        <dbReference type="EMBL" id="KAJ8297719.1"/>
    </source>
</evidence>
<sequence>MTTDLDLMVHMNNSRYLRECDFARQQFFLERRLGRAMKQLNVRVMNAGNNIRYRKSIEFLDVYKIKTKVGKIKTKILYWDDRAIYLEQQIVRNKDDFICAVNICKMCVIGCTPQTLLSKDHENVKTPAPSTELAKLLESWQLSSERLRKSV</sequence>
<dbReference type="Proteomes" id="UP001217089">
    <property type="component" value="Unassembled WGS sequence"/>
</dbReference>
<proteinExistence type="inferred from homology"/>
<evidence type="ECO:0000313" key="4">
    <source>
        <dbReference type="Proteomes" id="UP001217089"/>
    </source>
</evidence>
<dbReference type="PANTHER" id="PTHR12475">
    <property type="match status" value="1"/>
</dbReference>
<dbReference type="PANTHER" id="PTHR12475:SF4">
    <property type="entry name" value="PROTEIN THEM6"/>
    <property type="match status" value="1"/>
</dbReference>
<comment type="similarity">
    <text evidence="1">Belongs to the THEM6 family.</text>
</comment>
<comment type="caution">
    <text evidence="3">The sequence shown here is derived from an EMBL/GenBank/DDBJ whole genome shotgun (WGS) entry which is preliminary data.</text>
</comment>
<reference evidence="3 4" key="1">
    <citation type="submission" date="2022-12" db="EMBL/GenBank/DDBJ databases">
        <title>Chromosome-level genome of Tegillarca granosa.</title>
        <authorList>
            <person name="Kim J."/>
        </authorList>
    </citation>
    <scope>NUCLEOTIDE SEQUENCE [LARGE SCALE GENOMIC DNA]</scope>
    <source>
        <strain evidence="3">Teg-2019</strain>
        <tissue evidence="3">Adductor muscle</tissue>
    </source>
</reference>
<keyword evidence="4" id="KW-1185">Reference proteome</keyword>
<accession>A0ABQ9E0W9</accession>
<dbReference type="InterPro" id="IPR051490">
    <property type="entry name" value="THEM6_lcsJ_thioesterase"/>
</dbReference>
<name>A0ABQ9E0W9_TEGGR</name>